<evidence type="ECO:0000313" key="2">
    <source>
        <dbReference type="EMBL" id="KAK0734800.1"/>
    </source>
</evidence>
<dbReference type="AlphaFoldDB" id="A0AA40BIF7"/>
<comment type="caution">
    <text evidence="2">The sequence shown here is derived from an EMBL/GenBank/DDBJ whole genome shotgun (WGS) entry which is preliminary data.</text>
</comment>
<dbReference type="GeneID" id="85322538"/>
<protein>
    <submittedName>
        <fullName evidence="2">Uncharacterized protein</fullName>
    </submittedName>
</protein>
<accession>A0AA40BIF7</accession>
<evidence type="ECO:0000256" key="1">
    <source>
        <dbReference type="SAM" id="MobiDB-lite"/>
    </source>
</evidence>
<proteinExistence type="predicted"/>
<sequence>MAIVIRDRRWRAGEASVLIARARRGSSVRRAGFGCWAVEMVEMVEMAEAEAQVFVCWSVLSFGLSFGLRESARRGEEEAALSRGQAGRRAPLGLVGRKVGEVQGTSTRYKGGSQRAARYG</sequence>
<feature type="region of interest" description="Disordered" evidence="1">
    <location>
        <begin position="92"/>
        <end position="120"/>
    </location>
</feature>
<dbReference type="RefSeq" id="XP_060303677.1">
    <property type="nucleotide sequence ID" value="XM_060439268.1"/>
</dbReference>
<evidence type="ECO:0000313" key="3">
    <source>
        <dbReference type="Proteomes" id="UP001172101"/>
    </source>
</evidence>
<keyword evidence="3" id="KW-1185">Reference proteome</keyword>
<dbReference type="EMBL" id="JAUIRO010000001">
    <property type="protein sequence ID" value="KAK0734800.1"/>
    <property type="molecule type" value="Genomic_DNA"/>
</dbReference>
<organism evidence="2 3">
    <name type="scientific">Lasiosphaeria miniovina</name>
    <dbReference type="NCBI Taxonomy" id="1954250"/>
    <lineage>
        <taxon>Eukaryota</taxon>
        <taxon>Fungi</taxon>
        <taxon>Dikarya</taxon>
        <taxon>Ascomycota</taxon>
        <taxon>Pezizomycotina</taxon>
        <taxon>Sordariomycetes</taxon>
        <taxon>Sordariomycetidae</taxon>
        <taxon>Sordariales</taxon>
        <taxon>Lasiosphaeriaceae</taxon>
        <taxon>Lasiosphaeria</taxon>
    </lineage>
</organism>
<dbReference type="Proteomes" id="UP001172101">
    <property type="component" value="Unassembled WGS sequence"/>
</dbReference>
<reference evidence="2" key="1">
    <citation type="submission" date="2023-06" db="EMBL/GenBank/DDBJ databases">
        <title>Genome-scale phylogeny and comparative genomics of the fungal order Sordariales.</title>
        <authorList>
            <consortium name="Lawrence Berkeley National Laboratory"/>
            <person name="Hensen N."/>
            <person name="Bonometti L."/>
            <person name="Westerberg I."/>
            <person name="Brannstrom I.O."/>
            <person name="Guillou S."/>
            <person name="Cros-Aarteil S."/>
            <person name="Calhoun S."/>
            <person name="Haridas S."/>
            <person name="Kuo A."/>
            <person name="Mondo S."/>
            <person name="Pangilinan J."/>
            <person name="Riley R."/>
            <person name="LaButti K."/>
            <person name="Andreopoulos B."/>
            <person name="Lipzen A."/>
            <person name="Chen C."/>
            <person name="Yanf M."/>
            <person name="Daum C."/>
            <person name="Ng V."/>
            <person name="Clum A."/>
            <person name="Steindorff A."/>
            <person name="Ohm R."/>
            <person name="Martin F."/>
            <person name="Silar P."/>
            <person name="Natvig D."/>
            <person name="Lalanne C."/>
            <person name="Gautier V."/>
            <person name="Ament-velasquez S.L."/>
            <person name="Kruys A."/>
            <person name="Hutchinson M.I."/>
            <person name="Powell A.J."/>
            <person name="Barry K."/>
            <person name="Miller A.N."/>
            <person name="Grigoriev I.V."/>
            <person name="Debuchy R."/>
            <person name="Gladieux P."/>
            <person name="Thoren M.H."/>
            <person name="Johannesson H."/>
        </authorList>
    </citation>
    <scope>NUCLEOTIDE SEQUENCE</scope>
    <source>
        <strain evidence="2">SMH2392-1A</strain>
    </source>
</reference>
<name>A0AA40BIF7_9PEZI</name>
<gene>
    <name evidence="2" type="ORF">B0T26DRAFT_671040</name>
</gene>